<comment type="caution">
    <text evidence="2">The sequence shown here is derived from an EMBL/GenBank/DDBJ whole genome shotgun (WGS) entry which is preliminary data.</text>
</comment>
<dbReference type="EMBL" id="LAUZ02000040">
    <property type="protein sequence ID" value="KKF01496.1"/>
    <property type="molecule type" value="Genomic_DNA"/>
</dbReference>
<proteinExistence type="predicted"/>
<sequence length="106" mass="11656">MAQTIEYQAVKFGLHFVESQNPDRSRDGVWFGGISVIRIDELSAVIGELVVELVFAEIAIRLCIRKNLAGRSSLSVMITVVPAIVIVAGRRRMIGLTLTVIAVMMK</sequence>
<feature type="transmembrane region" description="Helical" evidence="1">
    <location>
        <begin position="68"/>
        <end position="88"/>
    </location>
</feature>
<organism evidence="2 3">
    <name type="scientific">Mycolicibacterium obuense</name>
    <dbReference type="NCBI Taxonomy" id="1807"/>
    <lineage>
        <taxon>Bacteria</taxon>
        <taxon>Bacillati</taxon>
        <taxon>Actinomycetota</taxon>
        <taxon>Actinomycetes</taxon>
        <taxon>Mycobacteriales</taxon>
        <taxon>Mycobacteriaceae</taxon>
        <taxon>Mycolicibacterium</taxon>
    </lineage>
</organism>
<gene>
    <name evidence="2" type="ORF">WN67_13170</name>
</gene>
<keyword evidence="1" id="KW-1133">Transmembrane helix</keyword>
<protein>
    <submittedName>
        <fullName evidence="2">Uncharacterized protein</fullName>
    </submittedName>
</protein>
<accession>A0A0M2JY01</accession>
<evidence type="ECO:0000313" key="2">
    <source>
        <dbReference type="EMBL" id="KKF01496.1"/>
    </source>
</evidence>
<keyword evidence="1" id="KW-0472">Membrane</keyword>
<keyword evidence="1" id="KW-0812">Transmembrane</keyword>
<evidence type="ECO:0000313" key="3">
    <source>
        <dbReference type="Proteomes" id="UP000034150"/>
    </source>
</evidence>
<dbReference type="PATRIC" id="fig|1807.13.peg.3468"/>
<dbReference type="AlphaFoldDB" id="A0A0M2JY01"/>
<evidence type="ECO:0000256" key="1">
    <source>
        <dbReference type="SAM" id="Phobius"/>
    </source>
</evidence>
<reference evidence="2 3" key="1">
    <citation type="journal article" date="2015" name="Genome Announc.">
        <title>Draft Genome Sequence of Mycobacterium obuense Strain UC1, Isolated from Patient Sputum.</title>
        <authorList>
            <person name="Greninger A.L."/>
            <person name="Cunningham G."/>
            <person name="Hsu E.D."/>
            <person name="Yu J.M."/>
            <person name="Chiu C.Y."/>
            <person name="Miller S."/>
        </authorList>
    </citation>
    <scope>NUCLEOTIDE SEQUENCE [LARGE SCALE GENOMIC DNA]</scope>
    <source>
        <strain evidence="2 3">UC1</strain>
    </source>
</reference>
<name>A0A0M2JY01_9MYCO</name>
<dbReference type="Proteomes" id="UP000034150">
    <property type="component" value="Unassembled WGS sequence"/>
</dbReference>
<keyword evidence="3" id="KW-1185">Reference proteome</keyword>